<name>A0A1H3FZ02_9ACTN</name>
<gene>
    <name evidence="2" type="ORF">SAMN05660209_01655</name>
</gene>
<feature type="compositionally biased region" description="Basic and acidic residues" evidence="1">
    <location>
        <begin position="1"/>
        <end position="21"/>
    </location>
</feature>
<evidence type="ECO:0008006" key="4">
    <source>
        <dbReference type="Google" id="ProtNLM"/>
    </source>
</evidence>
<evidence type="ECO:0000256" key="1">
    <source>
        <dbReference type="SAM" id="MobiDB-lite"/>
    </source>
</evidence>
<dbReference type="AlphaFoldDB" id="A0A1H3FZ02"/>
<proteinExistence type="predicted"/>
<sequence>MGEADHPAERGDATGRHDRGVARTKKQKAPLTWKLLGTGTAVPAGIAVRKLSDAAWYAVRGTPPPKNPAAPGVGWGEALAWAAVSGVAVAAGRLVAARGAAAAYQSLTGKLPPGVNEGP</sequence>
<reference evidence="3" key="1">
    <citation type="submission" date="2016-10" db="EMBL/GenBank/DDBJ databases">
        <authorList>
            <person name="Varghese N."/>
            <person name="Submissions S."/>
        </authorList>
    </citation>
    <scope>NUCLEOTIDE SEQUENCE [LARGE SCALE GENOMIC DNA]</scope>
    <source>
        <strain evidence="3">DSM 45422</strain>
    </source>
</reference>
<protein>
    <recommendedName>
        <fullName evidence="4">DUF4235 domain-containing protein</fullName>
    </recommendedName>
</protein>
<dbReference type="Pfam" id="PF14019">
    <property type="entry name" value="DUF4235"/>
    <property type="match status" value="1"/>
</dbReference>
<dbReference type="STRING" id="1137993.SAMN05660209_01655"/>
<dbReference type="Proteomes" id="UP000198921">
    <property type="component" value="Unassembled WGS sequence"/>
</dbReference>
<dbReference type="InterPro" id="IPR025329">
    <property type="entry name" value="DUF4235"/>
</dbReference>
<organism evidence="2 3">
    <name type="scientific">Geodermatophilus africanus</name>
    <dbReference type="NCBI Taxonomy" id="1137993"/>
    <lineage>
        <taxon>Bacteria</taxon>
        <taxon>Bacillati</taxon>
        <taxon>Actinomycetota</taxon>
        <taxon>Actinomycetes</taxon>
        <taxon>Geodermatophilales</taxon>
        <taxon>Geodermatophilaceae</taxon>
        <taxon>Geodermatophilus</taxon>
    </lineage>
</organism>
<feature type="region of interest" description="Disordered" evidence="1">
    <location>
        <begin position="1"/>
        <end position="28"/>
    </location>
</feature>
<evidence type="ECO:0000313" key="3">
    <source>
        <dbReference type="Proteomes" id="UP000198921"/>
    </source>
</evidence>
<keyword evidence="3" id="KW-1185">Reference proteome</keyword>
<evidence type="ECO:0000313" key="2">
    <source>
        <dbReference type="EMBL" id="SDX96065.1"/>
    </source>
</evidence>
<dbReference type="EMBL" id="FNOT01000004">
    <property type="protein sequence ID" value="SDX96065.1"/>
    <property type="molecule type" value="Genomic_DNA"/>
</dbReference>
<accession>A0A1H3FZ02</accession>